<feature type="chain" id="PRO_5020737371" evidence="1">
    <location>
        <begin position="21"/>
        <end position="149"/>
    </location>
</feature>
<evidence type="ECO:0000313" key="4">
    <source>
        <dbReference type="Proteomes" id="UP000295499"/>
    </source>
</evidence>
<dbReference type="InterPro" id="IPR036929">
    <property type="entry name" value="DsbDN_sf"/>
</dbReference>
<feature type="domain" description="Thiol:disulfide interchange protein DsbD N-terminal" evidence="2">
    <location>
        <begin position="36"/>
        <end position="141"/>
    </location>
</feature>
<reference evidence="3 4" key="1">
    <citation type="submission" date="2019-03" db="EMBL/GenBank/DDBJ databases">
        <title>Genomic Encyclopedia of Archaeal and Bacterial Type Strains, Phase II (KMG-II): from individual species to whole genera.</title>
        <authorList>
            <person name="Goeker M."/>
        </authorList>
    </citation>
    <scope>NUCLEOTIDE SEQUENCE [LARGE SCALE GENOMIC DNA]</scope>
    <source>
        <strain evidence="3 4">DSM 19034</strain>
    </source>
</reference>
<name>A0A4R6IEB8_9SPHI</name>
<evidence type="ECO:0000313" key="3">
    <source>
        <dbReference type="EMBL" id="TDO19255.1"/>
    </source>
</evidence>
<organism evidence="3 4">
    <name type="scientific">Pedobacter duraquae</name>
    <dbReference type="NCBI Taxonomy" id="425511"/>
    <lineage>
        <taxon>Bacteria</taxon>
        <taxon>Pseudomonadati</taxon>
        <taxon>Bacteroidota</taxon>
        <taxon>Sphingobacteriia</taxon>
        <taxon>Sphingobacteriales</taxon>
        <taxon>Sphingobacteriaceae</taxon>
        <taxon>Pedobacter</taxon>
    </lineage>
</organism>
<gene>
    <name evidence="3" type="ORF">CLV32_4494</name>
</gene>
<dbReference type="PANTHER" id="PTHR32234:SF0">
    <property type="entry name" value="THIOL:DISULFIDE INTERCHANGE PROTEIN DSBD"/>
    <property type="match status" value="1"/>
</dbReference>
<dbReference type="InterPro" id="IPR028250">
    <property type="entry name" value="DsbDN"/>
</dbReference>
<dbReference type="GO" id="GO:0015035">
    <property type="term" value="F:protein-disulfide reductase activity"/>
    <property type="evidence" value="ECO:0007669"/>
    <property type="project" value="TreeGrafter"/>
</dbReference>
<keyword evidence="4" id="KW-1185">Reference proteome</keyword>
<evidence type="ECO:0000259" key="2">
    <source>
        <dbReference type="Pfam" id="PF11412"/>
    </source>
</evidence>
<dbReference type="RefSeq" id="WP_133559094.1">
    <property type="nucleotide sequence ID" value="NZ_SNWM01000007.1"/>
</dbReference>
<dbReference type="Proteomes" id="UP000295499">
    <property type="component" value="Unassembled WGS sequence"/>
</dbReference>
<dbReference type="Gene3D" id="2.60.40.1250">
    <property type="entry name" value="Thiol:disulfide interchange protein DsbD, N-terminal domain"/>
    <property type="match status" value="1"/>
</dbReference>
<dbReference type="GO" id="GO:0045454">
    <property type="term" value="P:cell redox homeostasis"/>
    <property type="evidence" value="ECO:0007669"/>
    <property type="project" value="TreeGrafter"/>
</dbReference>
<sequence>MKRLTLLFALLITTALGASAQIEDPVSWAFGSKKISSTEAVVYLKATIEDGWHVYSQNVKPGGPIKTTIKFAPSKEFSKVGVTAEPKAITKYEKTFAMNVSYFENEVVFSQKVKLVKGQALVKGTIEFMTCNDRKCLPPSEVPFSVQVK</sequence>
<evidence type="ECO:0000256" key="1">
    <source>
        <dbReference type="SAM" id="SignalP"/>
    </source>
</evidence>
<dbReference type="PANTHER" id="PTHR32234">
    <property type="entry name" value="THIOL:DISULFIDE INTERCHANGE PROTEIN DSBD"/>
    <property type="match status" value="1"/>
</dbReference>
<protein>
    <submittedName>
        <fullName evidence="3">Disulfide bond corrector protein DsbC</fullName>
    </submittedName>
</protein>
<feature type="signal peptide" evidence="1">
    <location>
        <begin position="1"/>
        <end position="20"/>
    </location>
</feature>
<accession>A0A4R6IEB8</accession>
<keyword evidence="1" id="KW-0732">Signal</keyword>
<dbReference type="Pfam" id="PF11412">
    <property type="entry name" value="DsbD_N"/>
    <property type="match status" value="1"/>
</dbReference>
<dbReference type="AlphaFoldDB" id="A0A4R6IEB8"/>
<comment type="caution">
    <text evidence="3">The sequence shown here is derived from an EMBL/GenBank/DDBJ whole genome shotgun (WGS) entry which is preliminary data.</text>
</comment>
<dbReference type="OrthoDB" id="767251at2"/>
<proteinExistence type="predicted"/>
<dbReference type="EMBL" id="SNWM01000007">
    <property type="protein sequence ID" value="TDO19255.1"/>
    <property type="molecule type" value="Genomic_DNA"/>
</dbReference>